<dbReference type="AlphaFoldDB" id="A0A915Q3P2"/>
<feature type="compositionally biased region" description="Basic residues" evidence="1">
    <location>
        <begin position="108"/>
        <end position="138"/>
    </location>
</feature>
<sequence>MDERYQNNSRNYARIVQKNTDSGYNYSNFGRSAEPVRSGTNLRAELYDTNKTSLYGQEQRPQLEYASDLKRQQYRSRSGEYPSYMYGEPERNYSSRHDIELQLDPGRRPKRDRHQKHGWKCSHRSRHRHRRHKHHHSKINWEQVLAGEGYPVMQKAISAGSISPALVPAEMKVTSTPTPQPSPENWLSGLDQRKKKTEERTEEKEKSNEKATKSSESSETGPLHQILKAKKMEESAATKREQTDEDEQHIICIDQTRIVLRCGTGDSDFIHASRIPLGDNPNEIIIAQLPLPNTVRHFWEMVWQENVQAVLLFLTLSEWKQHAENIQLIPEKGSLFQKLGHNSVVEGFMMLTDKNEFNVTSDWIVREYYLSKGNETRRILWHHYSAWEPNKAPRDCEHFWPLHSSLRKVRRPYVCMSLAGAGRAGCYAALEKIRKEILSDQATFEATKKCSLIEYKFYRSDGYPANDDFDL</sequence>
<dbReference type="PANTHER" id="PTHR46163:SF15">
    <property type="entry name" value="TYROSINE-PROTEIN PHOSPHATASE DOMAIN-CONTAINING PROTEIN"/>
    <property type="match status" value="1"/>
</dbReference>
<dbReference type="SUPFAM" id="SSF52799">
    <property type="entry name" value="(Phosphotyrosine protein) phosphatases II"/>
    <property type="match status" value="1"/>
</dbReference>
<evidence type="ECO:0000313" key="4">
    <source>
        <dbReference type="WBParaSite" id="sdigi.contig87.g3983.t1"/>
    </source>
</evidence>
<proteinExistence type="predicted"/>
<dbReference type="InterPro" id="IPR029021">
    <property type="entry name" value="Prot-tyrosine_phosphatase-like"/>
</dbReference>
<evidence type="ECO:0000259" key="2">
    <source>
        <dbReference type="PROSITE" id="PS50055"/>
    </source>
</evidence>
<evidence type="ECO:0000256" key="1">
    <source>
        <dbReference type="SAM" id="MobiDB-lite"/>
    </source>
</evidence>
<reference evidence="4" key="1">
    <citation type="submission" date="2022-11" db="UniProtKB">
        <authorList>
            <consortium name="WormBaseParasite"/>
        </authorList>
    </citation>
    <scope>IDENTIFICATION</scope>
</reference>
<dbReference type="Proteomes" id="UP000887581">
    <property type="component" value="Unplaced"/>
</dbReference>
<dbReference type="InterPro" id="IPR000242">
    <property type="entry name" value="PTP_cat"/>
</dbReference>
<dbReference type="WBParaSite" id="sdigi.contig87.g3983.t1">
    <property type="protein sequence ID" value="sdigi.contig87.g3983.t1"/>
    <property type="gene ID" value="sdigi.contig87.g3983"/>
</dbReference>
<dbReference type="Gene3D" id="3.90.190.10">
    <property type="entry name" value="Protein tyrosine phosphatase superfamily"/>
    <property type="match status" value="1"/>
</dbReference>
<evidence type="ECO:0000313" key="3">
    <source>
        <dbReference type="Proteomes" id="UP000887581"/>
    </source>
</evidence>
<feature type="region of interest" description="Disordered" evidence="1">
    <location>
        <begin position="172"/>
        <end position="224"/>
    </location>
</feature>
<dbReference type="GO" id="GO:0004725">
    <property type="term" value="F:protein tyrosine phosphatase activity"/>
    <property type="evidence" value="ECO:0007669"/>
    <property type="project" value="InterPro"/>
</dbReference>
<feature type="region of interest" description="Disordered" evidence="1">
    <location>
        <begin position="103"/>
        <end position="138"/>
    </location>
</feature>
<dbReference type="PANTHER" id="PTHR46163">
    <property type="entry name" value="TYROSINE-PROTEIN PHOSPHATASE-RELATED"/>
    <property type="match status" value="1"/>
</dbReference>
<feature type="domain" description="Tyrosine-protein phosphatase" evidence="2">
    <location>
        <begin position="249"/>
        <end position="431"/>
    </location>
</feature>
<feature type="compositionally biased region" description="Basic and acidic residues" evidence="1">
    <location>
        <begin position="196"/>
        <end position="213"/>
    </location>
</feature>
<protein>
    <submittedName>
        <fullName evidence="4">Tyrosine-protein phosphatase domain-containing protein</fullName>
    </submittedName>
</protein>
<dbReference type="Pfam" id="PF00102">
    <property type="entry name" value="Y_phosphatase"/>
    <property type="match status" value="1"/>
</dbReference>
<dbReference type="PRINTS" id="PR00700">
    <property type="entry name" value="PRTYPHPHTASE"/>
</dbReference>
<accession>A0A915Q3P2</accession>
<dbReference type="CDD" id="cd00047">
    <property type="entry name" value="PTPc"/>
    <property type="match status" value="1"/>
</dbReference>
<keyword evidence="3" id="KW-1185">Reference proteome</keyword>
<organism evidence="3 4">
    <name type="scientific">Setaria digitata</name>
    <dbReference type="NCBI Taxonomy" id="48799"/>
    <lineage>
        <taxon>Eukaryota</taxon>
        <taxon>Metazoa</taxon>
        <taxon>Ecdysozoa</taxon>
        <taxon>Nematoda</taxon>
        <taxon>Chromadorea</taxon>
        <taxon>Rhabditida</taxon>
        <taxon>Spirurina</taxon>
        <taxon>Spiruromorpha</taxon>
        <taxon>Filarioidea</taxon>
        <taxon>Setariidae</taxon>
        <taxon>Setaria</taxon>
    </lineage>
</organism>
<name>A0A915Q3P2_9BILA</name>
<dbReference type="PROSITE" id="PS50055">
    <property type="entry name" value="TYR_PHOSPHATASE_PTP"/>
    <property type="match status" value="1"/>
</dbReference>
<dbReference type="InterPro" id="IPR052782">
    <property type="entry name" value="Oocyte-zygote_transition_reg"/>
</dbReference>
<dbReference type="SMART" id="SM00194">
    <property type="entry name" value="PTPc"/>
    <property type="match status" value="1"/>
</dbReference>